<reference evidence="2 3" key="1">
    <citation type="submission" date="2020-08" db="EMBL/GenBank/DDBJ databases">
        <title>Genomic Encyclopedia of Type Strains, Phase III (KMG-III): the genomes of soil and plant-associated and newly described type strains.</title>
        <authorList>
            <person name="Whitman W."/>
        </authorList>
    </citation>
    <scope>NUCLEOTIDE SEQUENCE [LARGE SCALE GENOMIC DNA]</scope>
    <source>
        <strain evidence="2 3">CECT 8693</strain>
    </source>
</reference>
<name>A0A7W3SW76_9BACL</name>
<protein>
    <submittedName>
        <fullName evidence="2">Death-on-curing family protein</fullName>
    </submittedName>
</protein>
<sequence length="354" mass="41323">MMENHHSEVEQAQFVERIFLYKNQINELHQRYYGINRRMYYTYKYFTNSFKVYNLPDIIVSSIKLLNQIAPHRSLNPFLEALSEFSSKDCFVLDYNSGWLKQPFYIYSTYLQLGTIFEYLVNLLAQNQIPEGETVKTVYWQLIFVLFGRTHEEYENENPMIKEHRSQYMQQVPFSPASNSGGSDIGYGRMRIVDSVLKLEYLPENDMLEVIMDEIIDKNIEALKELGYMMVRLTVDQLNTFHGKISESTGGMTGVRDHSLIDSALNKVLMTFDGKDLYLGTIEKIAMMTFTLIKNHGFIDGNKRIGIATMLLMLRINGINLKYEQNELVELGMKTADGQYEEAQIKQWIHDHKL</sequence>
<dbReference type="InterPro" id="IPR006440">
    <property type="entry name" value="Doc"/>
</dbReference>
<dbReference type="InterPro" id="IPR003812">
    <property type="entry name" value="Fido"/>
</dbReference>
<keyword evidence="3" id="KW-1185">Reference proteome</keyword>
<dbReference type="Gene3D" id="1.20.120.1870">
    <property type="entry name" value="Fic/DOC protein, Fido domain"/>
    <property type="match status" value="1"/>
</dbReference>
<dbReference type="NCBIfam" id="TIGR01550">
    <property type="entry name" value="DOC_P1"/>
    <property type="match status" value="1"/>
</dbReference>
<evidence type="ECO:0000259" key="1">
    <source>
        <dbReference type="PROSITE" id="PS51459"/>
    </source>
</evidence>
<dbReference type="EMBL" id="JACJIP010000028">
    <property type="protein sequence ID" value="MBA9087284.1"/>
    <property type="molecule type" value="Genomic_DNA"/>
</dbReference>
<accession>A0A7W3SW76</accession>
<dbReference type="PANTHER" id="PTHR39426:SF1">
    <property type="entry name" value="HOMOLOGY TO DEATH-ON-CURING PROTEIN OF PHAGE P1"/>
    <property type="match status" value="1"/>
</dbReference>
<proteinExistence type="predicted"/>
<evidence type="ECO:0000313" key="3">
    <source>
        <dbReference type="Proteomes" id="UP000567067"/>
    </source>
</evidence>
<dbReference type="PANTHER" id="PTHR39426">
    <property type="entry name" value="HOMOLOGY TO DEATH-ON-CURING PROTEIN OF PHAGE P1"/>
    <property type="match status" value="1"/>
</dbReference>
<dbReference type="SUPFAM" id="SSF140931">
    <property type="entry name" value="Fic-like"/>
    <property type="match status" value="1"/>
</dbReference>
<dbReference type="PROSITE" id="PS51459">
    <property type="entry name" value="FIDO"/>
    <property type="match status" value="1"/>
</dbReference>
<comment type="caution">
    <text evidence="2">The sequence shown here is derived from an EMBL/GenBank/DDBJ whole genome shotgun (WGS) entry which is preliminary data.</text>
</comment>
<dbReference type="GO" id="GO:0016301">
    <property type="term" value="F:kinase activity"/>
    <property type="evidence" value="ECO:0007669"/>
    <property type="project" value="InterPro"/>
</dbReference>
<gene>
    <name evidence="2" type="ORF">FHR92_003768</name>
</gene>
<dbReference type="InterPro" id="IPR053737">
    <property type="entry name" value="Type_II_TA_Toxin"/>
</dbReference>
<feature type="domain" description="Fido" evidence="1">
    <location>
        <begin position="233"/>
        <end position="351"/>
    </location>
</feature>
<dbReference type="InterPro" id="IPR036597">
    <property type="entry name" value="Fido-like_dom_sf"/>
</dbReference>
<dbReference type="AlphaFoldDB" id="A0A7W3SW76"/>
<evidence type="ECO:0000313" key="2">
    <source>
        <dbReference type="EMBL" id="MBA9087284.1"/>
    </source>
</evidence>
<dbReference type="Proteomes" id="UP000567067">
    <property type="component" value="Unassembled WGS sequence"/>
</dbReference>
<organism evidence="2 3">
    <name type="scientific">Fontibacillus solani</name>
    <dbReference type="NCBI Taxonomy" id="1572857"/>
    <lineage>
        <taxon>Bacteria</taxon>
        <taxon>Bacillati</taxon>
        <taxon>Bacillota</taxon>
        <taxon>Bacilli</taxon>
        <taxon>Bacillales</taxon>
        <taxon>Paenibacillaceae</taxon>
        <taxon>Fontibacillus</taxon>
    </lineage>
</organism>
<dbReference type="Pfam" id="PF02661">
    <property type="entry name" value="Fic"/>
    <property type="match status" value="1"/>
</dbReference>